<dbReference type="Proteomes" id="UP000600139">
    <property type="component" value="Unassembled WGS sequence"/>
</dbReference>
<accession>A0A934R2B2</accession>
<feature type="domain" description="Thiol:disulfide interchange protein DsbD N-terminal" evidence="1">
    <location>
        <begin position="32"/>
        <end position="139"/>
    </location>
</feature>
<dbReference type="AlphaFoldDB" id="A0A934R2B2"/>
<sequence>MISAAACLASHAAVRSGKAEADWISTSATYEAGRPFQTAVRLVVDEGWHTYWRNPGEGGMEISVKWELPAGWTAGDLEHPVPKRFMTGDLPGFGYEGTVVFPVAFTPPAGFAGEATLKGKISWLTCNEANCVPGNAELVISARPGAPESTPAAKTISEALAKVPRPLPAVTLTVAEKPETLLLSIKNSEDKSFDPKNFDIFPETRQIVDAAASYTFVKEGEEWRTEVKKSEYLTPPLTSLTLVLAGKNGRLPHTVTWKSE</sequence>
<gene>
    <name evidence="2" type="ORF">JIN84_04180</name>
</gene>
<evidence type="ECO:0000259" key="1">
    <source>
        <dbReference type="Pfam" id="PF11412"/>
    </source>
</evidence>
<dbReference type="Pfam" id="PF11412">
    <property type="entry name" value="DsbD_N"/>
    <property type="match status" value="1"/>
</dbReference>
<protein>
    <recommendedName>
        <fullName evidence="1">Thiol:disulfide interchange protein DsbD N-terminal domain-containing protein</fullName>
    </recommendedName>
</protein>
<proteinExistence type="predicted"/>
<dbReference type="EMBL" id="JAENIK010000004">
    <property type="protein sequence ID" value="MBK1814798.1"/>
    <property type="molecule type" value="Genomic_DNA"/>
</dbReference>
<name>A0A934R2B2_9BACT</name>
<dbReference type="RefSeq" id="WP_200349748.1">
    <property type="nucleotide sequence ID" value="NZ_BAABHZ010000010.1"/>
</dbReference>
<dbReference type="InterPro" id="IPR028250">
    <property type="entry name" value="DsbDN"/>
</dbReference>
<comment type="caution">
    <text evidence="2">The sequence shown here is derived from an EMBL/GenBank/DDBJ whole genome shotgun (WGS) entry which is preliminary data.</text>
</comment>
<evidence type="ECO:0000313" key="3">
    <source>
        <dbReference type="Proteomes" id="UP000600139"/>
    </source>
</evidence>
<evidence type="ECO:0000313" key="2">
    <source>
        <dbReference type="EMBL" id="MBK1814798.1"/>
    </source>
</evidence>
<keyword evidence="3" id="KW-1185">Reference proteome</keyword>
<organism evidence="2 3">
    <name type="scientific">Luteolibacter yonseiensis</name>
    <dbReference type="NCBI Taxonomy" id="1144680"/>
    <lineage>
        <taxon>Bacteria</taxon>
        <taxon>Pseudomonadati</taxon>
        <taxon>Verrucomicrobiota</taxon>
        <taxon>Verrucomicrobiia</taxon>
        <taxon>Verrucomicrobiales</taxon>
        <taxon>Verrucomicrobiaceae</taxon>
        <taxon>Luteolibacter</taxon>
    </lineage>
</organism>
<reference evidence="2" key="1">
    <citation type="submission" date="2021-01" db="EMBL/GenBank/DDBJ databases">
        <title>Modified the classification status of verrucomicrobia.</title>
        <authorList>
            <person name="Feng X."/>
        </authorList>
    </citation>
    <scope>NUCLEOTIDE SEQUENCE</scope>
    <source>
        <strain evidence="2">JCM 18052</strain>
    </source>
</reference>